<dbReference type="Proteomes" id="UP000053144">
    <property type="component" value="Chromosome 1"/>
</dbReference>
<dbReference type="EMBL" id="CM003371">
    <property type="protein sequence ID" value="KOM32123.1"/>
    <property type="molecule type" value="Genomic_DNA"/>
</dbReference>
<dbReference type="AlphaFoldDB" id="A0A0L9TNF9"/>
<dbReference type="Gramene" id="KOM32123">
    <property type="protein sequence ID" value="KOM32123"/>
    <property type="gene ID" value="LR48_Vigan01g167900"/>
</dbReference>
<gene>
    <name evidence="1" type="ORF">LR48_Vigan01g167900</name>
</gene>
<protein>
    <submittedName>
        <fullName evidence="1">Uncharacterized protein</fullName>
    </submittedName>
</protein>
<name>A0A0L9TNF9_PHAAN</name>
<organism evidence="1 2">
    <name type="scientific">Phaseolus angularis</name>
    <name type="common">Azuki bean</name>
    <name type="synonym">Vigna angularis</name>
    <dbReference type="NCBI Taxonomy" id="3914"/>
    <lineage>
        <taxon>Eukaryota</taxon>
        <taxon>Viridiplantae</taxon>
        <taxon>Streptophyta</taxon>
        <taxon>Embryophyta</taxon>
        <taxon>Tracheophyta</taxon>
        <taxon>Spermatophyta</taxon>
        <taxon>Magnoliopsida</taxon>
        <taxon>eudicotyledons</taxon>
        <taxon>Gunneridae</taxon>
        <taxon>Pentapetalae</taxon>
        <taxon>rosids</taxon>
        <taxon>fabids</taxon>
        <taxon>Fabales</taxon>
        <taxon>Fabaceae</taxon>
        <taxon>Papilionoideae</taxon>
        <taxon>50 kb inversion clade</taxon>
        <taxon>NPAAA clade</taxon>
        <taxon>indigoferoid/millettioid clade</taxon>
        <taxon>Phaseoleae</taxon>
        <taxon>Vigna</taxon>
    </lineage>
</organism>
<accession>A0A0L9TNF9</accession>
<sequence length="79" mass="8761">MTNNVHNLSKKQAYICPEKVQLGNGSGMPITHIGSTSITHMGQVCSSLIYSVCLQNMLNIKLVFILKVFGLIMQKNFSF</sequence>
<reference evidence="2" key="1">
    <citation type="journal article" date="2015" name="Proc. Natl. Acad. Sci. U.S.A.">
        <title>Genome sequencing of adzuki bean (Vigna angularis) provides insight into high starch and low fat accumulation and domestication.</title>
        <authorList>
            <person name="Yang K."/>
            <person name="Tian Z."/>
            <person name="Chen C."/>
            <person name="Luo L."/>
            <person name="Zhao B."/>
            <person name="Wang Z."/>
            <person name="Yu L."/>
            <person name="Li Y."/>
            <person name="Sun Y."/>
            <person name="Li W."/>
            <person name="Chen Y."/>
            <person name="Li Y."/>
            <person name="Zhang Y."/>
            <person name="Ai D."/>
            <person name="Zhao J."/>
            <person name="Shang C."/>
            <person name="Ma Y."/>
            <person name="Wu B."/>
            <person name="Wang M."/>
            <person name="Gao L."/>
            <person name="Sun D."/>
            <person name="Zhang P."/>
            <person name="Guo F."/>
            <person name="Wang W."/>
            <person name="Li Y."/>
            <person name="Wang J."/>
            <person name="Varshney R.K."/>
            <person name="Wang J."/>
            <person name="Ling H.Q."/>
            <person name="Wan P."/>
        </authorList>
    </citation>
    <scope>NUCLEOTIDE SEQUENCE</scope>
    <source>
        <strain evidence="2">cv. Jingnong 6</strain>
    </source>
</reference>
<evidence type="ECO:0000313" key="1">
    <source>
        <dbReference type="EMBL" id="KOM32123.1"/>
    </source>
</evidence>
<proteinExistence type="predicted"/>
<evidence type="ECO:0000313" key="2">
    <source>
        <dbReference type="Proteomes" id="UP000053144"/>
    </source>
</evidence>